<feature type="non-terminal residue" evidence="2">
    <location>
        <position position="1"/>
    </location>
</feature>
<sequence>TQSVPSTTVGMPPLISDNHCTITNTSSTNVNYTSSTSYNETGTNNNDSSRTSSAIKRSSPQTVQSVNSPTLSSLHLPEDLTETINIKKTTQSIRQEQRWNECSFCGKRFQRESYLRK</sequence>
<proteinExistence type="predicted"/>
<feature type="compositionally biased region" description="Low complexity" evidence="1">
    <location>
        <begin position="23"/>
        <end position="59"/>
    </location>
</feature>
<evidence type="ECO:0008006" key="3">
    <source>
        <dbReference type="Google" id="ProtNLM"/>
    </source>
</evidence>
<accession>A0A0B6XZ59</accession>
<gene>
    <name evidence="2" type="primary">ORF6614</name>
</gene>
<feature type="non-terminal residue" evidence="2">
    <location>
        <position position="117"/>
    </location>
</feature>
<evidence type="ECO:0000256" key="1">
    <source>
        <dbReference type="SAM" id="MobiDB-lite"/>
    </source>
</evidence>
<feature type="compositionally biased region" description="Polar residues" evidence="1">
    <location>
        <begin position="60"/>
        <end position="73"/>
    </location>
</feature>
<name>A0A0B6XZ59_9EUPU</name>
<dbReference type="AlphaFoldDB" id="A0A0B6XZ59"/>
<feature type="region of interest" description="Disordered" evidence="1">
    <location>
        <begin position="1"/>
        <end position="74"/>
    </location>
</feature>
<protein>
    <recommendedName>
        <fullName evidence="3">C2H2-type domain-containing protein</fullName>
    </recommendedName>
</protein>
<organism evidence="2">
    <name type="scientific">Arion vulgaris</name>
    <dbReference type="NCBI Taxonomy" id="1028688"/>
    <lineage>
        <taxon>Eukaryota</taxon>
        <taxon>Metazoa</taxon>
        <taxon>Spiralia</taxon>
        <taxon>Lophotrochozoa</taxon>
        <taxon>Mollusca</taxon>
        <taxon>Gastropoda</taxon>
        <taxon>Heterobranchia</taxon>
        <taxon>Euthyneura</taxon>
        <taxon>Panpulmonata</taxon>
        <taxon>Eupulmonata</taxon>
        <taxon>Stylommatophora</taxon>
        <taxon>Helicina</taxon>
        <taxon>Arionoidea</taxon>
        <taxon>Arionidae</taxon>
        <taxon>Arion</taxon>
    </lineage>
</organism>
<dbReference type="EMBL" id="HACG01002288">
    <property type="protein sequence ID" value="CEK49153.1"/>
    <property type="molecule type" value="Transcribed_RNA"/>
</dbReference>
<reference evidence="2" key="1">
    <citation type="submission" date="2014-12" db="EMBL/GenBank/DDBJ databases">
        <title>Insight into the proteome of Arion vulgaris.</title>
        <authorList>
            <person name="Aradska J."/>
            <person name="Bulat T."/>
            <person name="Smidak R."/>
            <person name="Sarate P."/>
            <person name="Gangsoo J."/>
            <person name="Sialana F."/>
            <person name="Bilban M."/>
            <person name="Lubec G."/>
        </authorList>
    </citation>
    <scope>NUCLEOTIDE SEQUENCE</scope>
    <source>
        <tissue evidence="2">Skin</tissue>
    </source>
</reference>
<evidence type="ECO:0000313" key="2">
    <source>
        <dbReference type="EMBL" id="CEK49153.1"/>
    </source>
</evidence>